<gene>
    <name evidence="13" type="ORF">O991_03475</name>
</gene>
<comment type="similarity">
    <text evidence="2">Belongs to the type IA topoisomerase family.</text>
</comment>
<dbReference type="RefSeq" id="WP_023043299.1">
    <property type="nucleotide sequence ID" value="NZ_KI518316.1"/>
</dbReference>
<keyword evidence="4" id="KW-0799">Topoisomerase</keyword>
<dbReference type="Proteomes" id="UP000017126">
    <property type="component" value="Unassembled WGS sequence"/>
</dbReference>
<dbReference type="PRINTS" id="PR00417">
    <property type="entry name" value="PRTPISMRASEI"/>
</dbReference>
<evidence type="ECO:0000256" key="10">
    <source>
        <dbReference type="ARBA" id="ARBA00032877"/>
    </source>
</evidence>
<reference evidence="13 14" key="1">
    <citation type="submission" date="2013-09" db="EMBL/GenBank/DDBJ databases">
        <title>The Genome Sequence of Enterococcus faecium 10/96A.</title>
        <authorList>
            <consortium name="The Broad Institute Genome Sequencing Platform"/>
            <consortium name="The Broad Institute Genome Sequencing Center for Infectious Disease"/>
            <person name="Earl A.M."/>
            <person name="Gilmore M.S."/>
            <person name="Lebreton F."/>
            <person name="Courvalin P."/>
            <person name="Walker B."/>
            <person name="Young S.K."/>
            <person name="Zeng Q."/>
            <person name="Gargeya S."/>
            <person name="Fitzgerald M."/>
            <person name="Haas B."/>
            <person name="Abouelleil A."/>
            <person name="Alvarado L."/>
            <person name="Arachchi H.M."/>
            <person name="Berlin A.M."/>
            <person name="Chapman S.B."/>
            <person name="Dewar J."/>
            <person name="Goldberg J."/>
            <person name="Griggs A."/>
            <person name="Gujja S."/>
            <person name="Hansen M."/>
            <person name="Howarth C."/>
            <person name="Imamovic A."/>
            <person name="Larimer J."/>
            <person name="McCowan C."/>
            <person name="Murphy C."/>
            <person name="Neiman D."/>
            <person name="Pearson M."/>
            <person name="Priest M."/>
            <person name="Roberts A."/>
            <person name="Saif S."/>
            <person name="Shea T."/>
            <person name="Sisk P."/>
            <person name="Sykes S."/>
            <person name="Wortman J."/>
            <person name="Nusbaum C."/>
            <person name="Birren B."/>
        </authorList>
    </citation>
    <scope>NUCLEOTIDE SEQUENCE [LARGE SCALE GENOMIC DNA]</scope>
    <source>
        <strain evidence="13 14">10/96A</strain>
    </source>
</reference>
<dbReference type="GO" id="GO:0003677">
    <property type="term" value="F:DNA binding"/>
    <property type="evidence" value="ECO:0007669"/>
    <property type="project" value="UniProtKB-KW"/>
</dbReference>
<dbReference type="PROSITE" id="PS00396">
    <property type="entry name" value="TOPO_IA_1"/>
    <property type="match status" value="1"/>
</dbReference>
<dbReference type="InterPro" id="IPR013826">
    <property type="entry name" value="Topo_IA_cen_sub3"/>
</dbReference>
<dbReference type="Gene3D" id="1.10.460.10">
    <property type="entry name" value="Topoisomerase I, domain 2"/>
    <property type="match status" value="1"/>
</dbReference>
<dbReference type="PANTHER" id="PTHR11390">
    <property type="entry name" value="PROKARYOTIC DNA TOPOISOMERASE"/>
    <property type="match status" value="1"/>
</dbReference>
<sequence>MKTVILAEKPSQAKAYADSFSKATRKDGYFEIQDRLFTGETVITYGFGHLVELDSPDMYDEKWKQWALEHLPIFPNQYHYHVPKDKKKQFSVVKRQLQSADTIVIATDSDREGELIAWSIIQQAGANQGKTFKRLWINSLEKEAIYQGFQQLRDAGETYPKFEEAQARQIADWLIGMNGSPLYSLLLQQKGIPGSFSLGRVQTPTLYMIYQLQEKIRNFKKEPYFEGKAEVIAQNGAFDAKLDPNETQATQEAFEAYLKEKGVQLGKQPGTILQVETEKKSAASPRLFSLSSLQSKMNQLMKASAKDTLEAMQGLYEGKYLSYPRTDTPYITEGEYAYLLDHLDEYKHFLRAEEIPTPIHTPNSRYVNNKKVQEHYAIIPTKTVMTAAAFEQLSPLQQAIYEQVLKTTVAMFAEKYTYEETTILTQVQQLQLKAIGKVPIDLGWKKLFGKESDGKEKEEEPLLPKVTKGEMVTVDLQVLEKETKPPQPYTEGTLITA</sequence>
<protein>
    <recommendedName>
        <fullName evidence="3">DNA topoisomerase</fullName>
        <ecNumber evidence="3">5.6.2.1</ecNumber>
    </recommendedName>
    <alternativeName>
        <fullName evidence="10">Omega-protein</fullName>
    </alternativeName>
    <alternativeName>
        <fullName evidence="9">Relaxing enzyme</fullName>
    </alternativeName>
    <alternativeName>
        <fullName evidence="7">Swivelase</fullName>
    </alternativeName>
    <alternativeName>
        <fullName evidence="8">Untwisting enzyme</fullName>
    </alternativeName>
</protein>
<dbReference type="GO" id="GO:0043597">
    <property type="term" value="C:cytoplasmic replication fork"/>
    <property type="evidence" value="ECO:0007669"/>
    <property type="project" value="TreeGrafter"/>
</dbReference>
<dbReference type="InterPro" id="IPR013497">
    <property type="entry name" value="Topo_IA_cen"/>
</dbReference>
<dbReference type="SMART" id="SM00493">
    <property type="entry name" value="TOPRIM"/>
    <property type="match status" value="1"/>
</dbReference>
<feature type="domain" description="Topo IA-type catalytic" evidence="12">
    <location>
        <begin position="158"/>
        <end position="497"/>
    </location>
</feature>
<dbReference type="InterPro" id="IPR006171">
    <property type="entry name" value="TOPRIM_dom"/>
</dbReference>
<proteinExistence type="inferred from homology"/>
<evidence type="ECO:0000313" key="13">
    <source>
        <dbReference type="EMBL" id="ERT44291.1"/>
    </source>
</evidence>
<dbReference type="GO" id="GO:0003917">
    <property type="term" value="F:DNA topoisomerase type I (single strand cut, ATP-independent) activity"/>
    <property type="evidence" value="ECO:0007669"/>
    <property type="project" value="UniProtKB-EC"/>
</dbReference>
<dbReference type="PANTHER" id="PTHR11390:SF21">
    <property type="entry name" value="DNA TOPOISOMERASE 3-ALPHA"/>
    <property type="match status" value="1"/>
</dbReference>
<dbReference type="AlphaFoldDB" id="A0AAV3KWV7"/>
<comment type="caution">
    <text evidence="13">The sequence shown here is derived from an EMBL/GenBank/DDBJ whole genome shotgun (WGS) entry which is preliminary data.</text>
</comment>
<dbReference type="PROSITE" id="PS52039">
    <property type="entry name" value="TOPO_IA_2"/>
    <property type="match status" value="1"/>
</dbReference>
<dbReference type="GO" id="GO:0006310">
    <property type="term" value="P:DNA recombination"/>
    <property type="evidence" value="ECO:0007669"/>
    <property type="project" value="TreeGrafter"/>
</dbReference>
<dbReference type="InterPro" id="IPR013824">
    <property type="entry name" value="Topo_IA_cen_sub1"/>
</dbReference>
<dbReference type="InterPro" id="IPR003601">
    <property type="entry name" value="Topo_IA_2"/>
</dbReference>
<organism evidence="13 14">
    <name type="scientific">Enterococcus faecium 10/96A</name>
    <dbReference type="NCBI Taxonomy" id="1391465"/>
    <lineage>
        <taxon>Bacteria</taxon>
        <taxon>Bacillati</taxon>
        <taxon>Bacillota</taxon>
        <taxon>Bacilli</taxon>
        <taxon>Lactobacillales</taxon>
        <taxon>Enterococcaceae</taxon>
        <taxon>Enterococcus</taxon>
    </lineage>
</organism>
<dbReference type="SUPFAM" id="SSF56712">
    <property type="entry name" value="Prokaryotic type I DNA topoisomerase"/>
    <property type="match status" value="1"/>
</dbReference>
<evidence type="ECO:0000256" key="1">
    <source>
        <dbReference type="ARBA" id="ARBA00000213"/>
    </source>
</evidence>
<feature type="domain" description="Toprim" evidence="11">
    <location>
        <begin position="2"/>
        <end position="139"/>
    </location>
</feature>
<evidence type="ECO:0000256" key="6">
    <source>
        <dbReference type="ARBA" id="ARBA00023235"/>
    </source>
</evidence>
<keyword evidence="5" id="KW-0238">DNA-binding</keyword>
<comment type="catalytic activity">
    <reaction evidence="1">
        <text>ATP-independent breakage of single-stranded DNA, followed by passage and rejoining.</text>
        <dbReference type="EC" id="5.6.2.1"/>
    </reaction>
</comment>
<dbReference type="Pfam" id="PF01751">
    <property type="entry name" value="Toprim"/>
    <property type="match status" value="1"/>
</dbReference>
<dbReference type="InterPro" id="IPR003602">
    <property type="entry name" value="Topo_IA_DNA-bd_dom"/>
</dbReference>
<dbReference type="InterPro" id="IPR034144">
    <property type="entry name" value="TOPRIM_TopoIII"/>
</dbReference>
<evidence type="ECO:0000256" key="7">
    <source>
        <dbReference type="ARBA" id="ARBA00030003"/>
    </source>
</evidence>
<evidence type="ECO:0000256" key="8">
    <source>
        <dbReference type="ARBA" id="ARBA00031985"/>
    </source>
</evidence>
<dbReference type="GO" id="GO:0006265">
    <property type="term" value="P:DNA topological change"/>
    <property type="evidence" value="ECO:0007669"/>
    <property type="project" value="InterPro"/>
</dbReference>
<evidence type="ECO:0000256" key="3">
    <source>
        <dbReference type="ARBA" id="ARBA00012891"/>
    </source>
</evidence>
<dbReference type="SMART" id="SM00436">
    <property type="entry name" value="TOP1Bc"/>
    <property type="match status" value="1"/>
</dbReference>
<dbReference type="Gene3D" id="3.40.50.140">
    <property type="match status" value="1"/>
</dbReference>
<dbReference type="GO" id="GO:0006281">
    <property type="term" value="P:DNA repair"/>
    <property type="evidence" value="ECO:0007669"/>
    <property type="project" value="TreeGrafter"/>
</dbReference>
<keyword evidence="6" id="KW-0413">Isomerase</keyword>
<dbReference type="InterPro" id="IPR000380">
    <property type="entry name" value="Topo_IA"/>
</dbReference>
<dbReference type="PROSITE" id="PS50880">
    <property type="entry name" value="TOPRIM"/>
    <property type="match status" value="1"/>
</dbReference>
<evidence type="ECO:0000256" key="2">
    <source>
        <dbReference type="ARBA" id="ARBA00009446"/>
    </source>
</evidence>
<dbReference type="EC" id="5.6.2.1" evidence="3"/>
<dbReference type="EMBL" id="AXOL01000113">
    <property type="protein sequence ID" value="ERT44291.1"/>
    <property type="molecule type" value="Genomic_DNA"/>
</dbReference>
<dbReference type="SMART" id="SM00437">
    <property type="entry name" value="TOP1Ac"/>
    <property type="match status" value="1"/>
</dbReference>
<evidence type="ECO:0000313" key="14">
    <source>
        <dbReference type="Proteomes" id="UP000017126"/>
    </source>
</evidence>
<dbReference type="InterPro" id="IPR023405">
    <property type="entry name" value="Topo_IA_core_domain"/>
</dbReference>
<name>A0AAV3KWV7_ENTFC</name>
<evidence type="ECO:0000256" key="4">
    <source>
        <dbReference type="ARBA" id="ARBA00023029"/>
    </source>
</evidence>
<dbReference type="InterPro" id="IPR023406">
    <property type="entry name" value="Topo_IA_AS"/>
</dbReference>
<evidence type="ECO:0000259" key="11">
    <source>
        <dbReference type="PROSITE" id="PS50880"/>
    </source>
</evidence>
<evidence type="ECO:0000256" key="9">
    <source>
        <dbReference type="ARBA" id="ARBA00032235"/>
    </source>
</evidence>
<dbReference type="Gene3D" id="1.10.290.10">
    <property type="entry name" value="Topoisomerase I, domain 4"/>
    <property type="match status" value="1"/>
</dbReference>
<dbReference type="Pfam" id="PF01131">
    <property type="entry name" value="Topoisom_bac"/>
    <property type="match status" value="1"/>
</dbReference>
<accession>A0AAV3KWV7</accession>
<evidence type="ECO:0000256" key="5">
    <source>
        <dbReference type="ARBA" id="ARBA00023125"/>
    </source>
</evidence>
<dbReference type="CDD" id="cd03362">
    <property type="entry name" value="TOPRIM_TopoIA_TopoIII"/>
    <property type="match status" value="1"/>
</dbReference>
<feature type="non-terminal residue" evidence="13">
    <location>
        <position position="497"/>
    </location>
</feature>
<evidence type="ECO:0000259" key="12">
    <source>
        <dbReference type="PROSITE" id="PS52039"/>
    </source>
</evidence>